<dbReference type="Proteomes" id="UP001292094">
    <property type="component" value="Unassembled WGS sequence"/>
</dbReference>
<dbReference type="InterPro" id="IPR029021">
    <property type="entry name" value="Prot-tyrosine_phosphatase-like"/>
</dbReference>
<dbReference type="SMART" id="SM00404">
    <property type="entry name" value="PTPc_motif"/>
    <property type="match status" value="1"/>
</dbReference>
<evidence type="ECO:0000313" key="6">
    <source>
        <dbReference type="Proteomes" id="UP001292094"/>
    </source>
</evidence>
<dbReference type="PROSITE" id="PS00383">
    <property type="entry name" value="TYR_PHOSPHATASE_1"/>
    <property type="match status" value="1"/>
</dbReference>
<evidence type="ECO:0000259" key="4">
    <source>
        <dbReference type="PROSITE" id="PS50056"/>
    </source>
</evidence>
<dbReference type="EMBL" id="JAWZYT010004834">
    <property type="protein sequence ID" value="KAK4292428.1"/>
    <property type="molecule type" value="Genomic_DNA"/>
</dbReference>
<comment type="caution">
    <text evidence="5">The sequence shown here is derived from an EMBL/GenBank/DDBJ whole genome shotgun (WGS) entry which is preliminary data.</text>
</comment>
<keyword evidence="6" id="KW-1185">Reference proteome</keyword>
<gene>
    <name evidence="5" type="ORF">Pmani_034808</name>
</gene>
<evidence type="ECO:0000259" key="3">
    <source>
        <dbReference type="PROSITE" id="PS50054"/>
    </source>
</evidence>
<dbReference type="SUPFAM" id="SSF52799">
    <property type="entry name" value="(Phosphotyrosine protein) phosphatases II"/>
    <property type="match status" value="1"/>
</dbReference>
<name>A0AAE1TNS7_9EUCA</name>
<sequence>MPGLMLGSQDVAHDFNILTHNNVTHIINVASGVINLFEDDFIYKTFEAYDLPTHRLINIFDECCEIIHTVISSSGGGGCILVHCNAGISRSTTIIAAYLIKHHEMNPKEALTFIKQKRPFVNPNSGFIQQLYEYYENMTQG</sequence>
<dbReference type="PROSITE" id="PS50054">
    <property type="entry name" value="TYR_PHOSPHATASE_DUAL"/>
    <property type="match status" value="1"/>
</dbReference>
<reference evidence="5" key="1">
    <citation type="submission" date="2023-11" db="EMBL/GenBank/DDBJ databases">
        <title>Genome assemblies of two species of porcelain crab, Petrolisthes cinctipes and Petrolisthes manimaculis (Anomura: Porcellanidae).</title>
        <authorList>
            <person name="Angst P."/>
        </authorList>
    </citation>
    <scope>NUCLEOTIDE SEQUENCE</scope>
    <source>
        <strain evidence="5">PB745_02</strain>
        <tissue evidence="5">Gill</tissue>
    </source>
</reference>
<dbReference type="PROSITE" id="PS50056">
    <property type="entry name" value="TYR_PHOSPHATASE_2"/>
    <property type="match status" value="1"/>
</dbReference>
<dbReference type="Gene3D" id="3.90.190.10">
    <property type="entry name" value="Protein tyrosine phosphatase superfamily"/>
    <property type="match status" value="1"/>
</dbReference>
<dbReference type="InterPro" id="IPR003595">
    <property type="entry name" value="Tyr_Pase_cat"/>
</dbReference>
<dbReference type="CDD" id="cd14498">
    <property type="entry name" value="DSP"/>
    <property type="match status" value="1"/>
</dbReference>
<dbReference type="InterPro" id="IPR000387">
    <property type="entry name" value="Tyr_Pase_dom"/>
</dbReference>
<feature type="domain" description="Tyrosine-protein phosphatase" evidence="3">
    <location>
        <begin position="1"/>
        <end position="140"/>
    </location>
</feature>
<evidence type="ECO:0000256" key="1">
    <source>
        <dbReference type="ARBA" id="ARBA00022801"/>
    </source>
</evidence>
<dbReference type="AlphaFoldDB" id="A0AAE1TNS7"/>
<protein>
    <recommendedName>
        <fullName evidence="7">Dual specificity protein phosphatase 19</fullName>
    </recommendedName>
</protein>
<dbReference type="PANTHER" id="PTHR46377">
    <property type="entry name" value="DUAL SPECIFICITY PROTEIN PHOSPHATASE 19"/>
    <property type="match status" value="1"/>
</dbReference>
<accession>A0AAE1TNS7</accession>
<dbReference type="GO" id="GO:0008579">
    <property type="term" value="F:JUN kinase phosphatase activity"/>
    <property type="evidence" value="ECO:0007669"/>
    <property type="project" value="TreeGrafter"/>
</dbReference>
<dbReference type="PRINTS" id="PR01908">
    <property type="entry name" value="ADSPHPHTASE"/>
</dbReference>
<dbReference type="PANTHER" id="PTHR46377:SF1">
    <property type="entry name" value="DUAL SPECIFICITY PROTEIN PHOSPHATASE 19"/>
    <property type="match status" value="1"/>
</dbReference>
<feature type="domain" description="Tyrosine specific protein phosphatases" evidence="4">
    <location>
        <begin position="61"/>
        <end position="119"/>
    </location>
</feature>
<proteinExistence type="predicted"/>
<evidence type="ECO:0000256" key="2">
    <source>
        <dbReference type="ARBA" id="ARBA00022912"/>
    </source>
</evidence>
<keyword evidence="1" id="KW-0378">Hydrolase</keyword>
<evidence type="ECO:0008006" key="7">
    <source>
        <dbReference type="Google" id="ProtNLM"/>
    </source>
</evidence>
<organism evidence="5 6">
    <name type="scientific">Petrolisthes manimaculis</name>
    <dbReference type="NCBI Taxonomy" id="1843537"/>
    <lineage>
        <taxon>Eukaryota</taxon>
        <taxon>Metazoa</taxon>
        <taxon>Ecdysozoa</taxon>
        <taxon>Arthropoda</taxon>
        <taxon>Crustacea</taxon>
        <taxon>Multicrustacea</taxon>
        <taxon>Malacostraca</taxon>
        <taxon>Eumalacostraca</taxon>
        <taxon>Eucarida</taxon>
        <taxon>Decapoda</taxon>
        <taxon>Pleocyemata</taxon>
        <taxon>Anomura</taxon>
        <taxon>Galatheoidea</taxon>
        <taxon>Porcellanidae</taxon>
        <taxon>Petrolisthes</taxon>
    </lineage>
</organism>
<dbReference type="GO" id="GO:0005737">
    <property type="term" value="C:cytoplasm"/>
    <property type="evidence" value="ECO:0007669"/>
    <property type="project" value="TreeGrafter"/>
</dbReference>
<dbReference type="InterPro" id="IPR020422">
    <property type="entry name" value="TYR_PHOSPHATASE_DUAL_dom"/>
</dbReference>
<dbReference type="InterPro" id="IPR016130">
    <property type="entry name" value="Tyr_Pase_AS"/>
</dbReference>
<evidence type="ECO:0000313" key="5">
    <source>
        <dbReference type="EMBL" id="KAK4292428.1"/>
    </source>
</evidence>
<dbReference type="SMART" id="SM00195">
    <property type="entry name" value="DSPc"/>
    <property type="match status" value="1"/>
</dbReference>
<dbReference type="InterPro" id="IPR000340">
    <property type="entry name" value="Dual-sp_phosphatase_cat-dom"/>
</dbReference>
<dbReference type="Pfam" id="PF00782">
    <property type="entry name" value="DSPc"/>
    <property type="match status" value="1"/>
</dbReference>
<keyword evidence="2" id="KW-0904">Protein phosphatase</keyword>